<dbReference type="Proteomes" id="UP001497480">
    <property type="component" value="Unassembled WGS sequence"/>
</dbReference>
<dbReference type="InterPro" id="IPR000626">
    <property type="entry name" value="Ubiquitin-like_dom"/>
</dbReference>
<dbReference type="AlphaFoldDB" id="A0AAV1W5F5"/>
<evidence type="ECO:0000259" key="1">
    <source>
        <dbReference type="PROSITE" id="PS50053"/>
    </source>
</evidence>
<dbReference type="PANTHER" id="PTHR10562">
    <property type="entry name" value="SMALL UBIQUITIN-RELATED MODIFIER"/>
    <property type="match status" value="1"/>
</dbReference>
<evidence type="ECO:0000313" key="2">
    <source>
        <dbReference type="EMBL" id="CAL0304520.1"/>
    </source>
</evidence>
<dbReference type="SUPFAM" id="SSF54236">
    <property type="entry name" value="Ubiquitin-like"/>
    <property type="match status" value="1"/>
</dbReference>
<evidence type="ECO:0000313" key="3">
    <source>
        <dbReference type="Proteomes" id="UP001497480"/>
    </source>
</evidence>
<dbReference type="InterPro" id="IPR029071">
    <property type="entry name" value="Ubiquitin-like_domsf"/>
</dbReference>
<keyword evidence="3" id="KW-1185">Reference proteome</keyword>
<reference evidence="2 3" key="1">
    <citation type="submission" date="2024-03" db="EMBL/GenBank/DDBJ databases">
        <authorList>
            <person name="Martinez-Hernandez J."/>
        </authorList>
    </citation>
    <scope>NUCLEOTIDE SEQUENCE [LARGE SCALE GENOMIC DNA]</scope>
</reference>
<name>A0AAV1W5F5_LUPLU</name>
<sequence>MVLLSGIEGKAITLVVQRPNEEEVYYRMGMNMSFKFLMNDYCQRKGLGLGTIQFMGPEGDRLKEEHTPLELGMEDGDVVDAFSHQLGG</sequence>
<comment type="caution">
    <text evidence="2">The sequence shown here is derived from an EMBL/GenBank/DDBJ whole genome shotgun (WGS) entry which is preliminary data.</text>
</comment>
<dbReference type="Gene3D" id="3.10.20.90">
    <property type="entry name" value="Phosphatidylinositol 3-kinase Catalytic Subunit, Chain A, domain 1"/>
    <property type="match status" value="1"/>
</dbReference>
<organism evidence="2 3">
    <name type="scientific">Lupinus luteus</name>
    <name type="common">European yellow lupine</name>
    <dbReference type="NCBI Taxonomy" id="3873"/>
    <lineage>
        <taxon>Eukaryota</taxon>
        <taxon>Viridiplantae</taxon>
        <taxon>Streptophyta</taxon>
        <taxon>Embryophyta</taxon>
        <taxon>Tracheophyta</taxon>
        <taxon>Spermatophyta</taxon>
        <taxon>Magnoliopsida</taxon>
        <taxon>eudicotyledons</taxon>
        <taxon>Gunneridae</taxon>
        <taxon>Pentapetalae</taxon>
        <taxon>rosids</taxon>
        <taxon>fabids</taxon>
        <taxon>Fabales</taxon>
        <taxon>Fabaceae</taxon>
        <taxon>Papilionoideae</taxon>
        <taxon>50 kb inversion clade</taxon>
        <taxon>genistoids sensu lato</taxon>
        <taxon>core genistoids</taxon>
        <taxon>Genisteae</taxon>
        <taxon>Lupinus</taxon>
    </lineage>
</organism>
<dbReference type="CDD" id="cd01763">
    <property type="entry name" value="Ubl_SUMO_like"/>
    <property type="match status" value="1"/>
</dbReference>
<gene>
    <name evidence="2" type="ORF">LLUT_LOCUS5580</name>
</gene>
<dbReference type="PROSITE" id="PS50053">
    <property type="entry name" value="UBIQUITIN_2"/>
    <property type="match status" value="1"/>
</dbReference>
<dbReference type="EMBL" id="CAXHTB010000004">
    <property type="protein sequence ID" value="CAL0304520.1"/>
    <property type="molecule type" value="Genomic_DNA"/>
</dbReference>
<feature type="domain" description="Ubiquitin-like" evidence="1">
    <location>
        <begin position="12"/>
        <end position="88"/>
    </location>
</feature>
<dbReference type="Pfam" id="PF11976">
    <property type="entry name" value="Rad60-SLD"/>
    <property type="match status" value="1"/>
</dbReference>
<proteinExistence type="predicted"/>
<accession>A0AAV1W5F5</accession>
<protein>
    <recommendedName>
        <fullName evidence="1">Ubiquitin-like domain-containing protein</fullName>
    </recommendedName>
</protein>
<dbReference type="InterPro" id="IPR022617">
    <property type="entry name" value="Rad60/SUMO-like_dom"/>
</dbReference>